<dbReference type="Gene3D" id="2.170.130.10">
    <property type="entry name" value="TonB-dependent receptor, plug domain"/>
    <property type="match status" value="1"/>
</dbReference>
<protein>
    <submittedName>
        <fullName evidence="10">TonB-dependent receptor</fullName>
    </submittedName>
</protein>
<evidence type="ECO:0000256" key="5">
    <source>
        <dbReference type="ARBA" id="ARBA00023136"/>
    </source>
</evidence>
<gene>
    <name evidence="10" type="ORF">FVR03_22960</name>
</gene>
<dbReference type="InterPro" id="IPR037066">
    <property type="entry name" value="Plug_dom_sf"/>
</dbReference>
<dbReference type="InterPro" id="IPR008969">
    <property type="entry name" value="CarboxyPept-like_regulatory"/>
</dbReference>
<evidence type="ECO:0000256" key="8">
    <source>
        <dbReference type="SAM" id="MobiDB-lite"/>
    </source>
</evidence>
<evidence type="ECO:0000256" key="7">
    <source>
        <dbReference type="PROSITE-ProRule" id="PRU01360"/>
    </source>
</evidence>
<dbReference type="PROSITE" id="PS52016">
    <property type="entry name" value="TONB_DEPENDENT_REC_3"/>
    <property type="match status" value="1"/>
</dbReference>
<dbReference type="InterPro" id="IPR023997">
    <property type="entry name" value="TonB-dep_OMP_SusC/RagA_CS"/>
</dbReference>
<keyword evidence="3 7" id="KW-1134">Transmembrane beta strand</keyword>
<dbReference type="InterPro" id="IPR012910">
    <property type="entry name" value="Plug_dom"/>
</dbReference>
<keyword evidence="5 7" id="KW-0472">Membrane</keyword>
<dbReference type="FunFam" id="2.60.40.1120:FF:000003">
    <property type="entry name" value="Outer membrane protein Omp121"/>
    <property type="match status" value="1"/>
</dbReference>
<evidence type="ECO:0000256" key="1">
    <source>
        <dbReference type="ARBA" id="ARBA00004571"/>
    </source>
</evidence>
<dbReference type="InterPro" id="IPR023996">
    <property type="entry name" value="TonB-dep_OMP_SusC/RagA"/>
</dbReference>
<organism evidence="10 11">
    <name type="scientific">Pontibacter qinzhouensis</name>
    <dbReference type="NCBI Taxonomy" id="2603253"/>
    <lineage>
        <taxon>Bacteria</taxon>
        <taxon>Pseudomonadati</taxon>
        <taxon>Bacteroidota</taxon>
        <taxon>Cytophagia</taxon>
        <taxon>Cytophagales</taxon>
        <taxon>Hymenobacteraceae</taxon>
        <taxon>Pontibacter</taxon>
    </lineage>
</organism>
<dbReference type="GO" id="GO:0009279">
    <property type="term" value="C:cell outer membrane"/>
    <property type="evidence" value="ECO:0007669"/>
    <property type="project" value="UniProtKB-SubCell"/>
</dbReference>
<evidence type="ECO:0000313" key="10">
    <source>
        <dbReference type="EMBL" id="TXK22482.1"/>
    </source>
</evidence>
<feature type="region of interest" description="Disordered" evidence="8">
    <location>
        <begin position="1082"/>
        <end position="1106"/>
    </location>
</feature>
<dbReference type="EMBL" id="VRTY01000154">
    <property type="protein sequence ID" value="TXK22482.1"/>
    <property type="molecule type" value="Genomic_DNA"/>
</dbReference>
<dbReference type="InterPro" id="IPR036942">
    <property type="entry name" value="Beta-barrel_TonB_sf"/>
</dbReference>
<feature type="domain" description="TonB-dependent receptor plug" evidence="9">
    <location>
        <begin position="151"/>
        <end position="264"/>
    </location>
</feature>
<reference evidence="10 11" key="1">
    <citation type="submission" date="2019-08" db="EMBL/GenBank/DDBJ databases">
        <authorList>
            <person name="Shi S."/>
        </authorList>
    </citation>
    <scope>NUCLEOTIDE SEQUENCE [LARGE SCALE GENOMIC DNA]</scope>
    <source>
        <strain evidence="10 11">GY10130</strain>
    </source>
</reference>
<evidence type="ECO:0000313" key="11">
    <source>
        <dbReference type="Proteomes" id="UP000321926"/>
    </source>
</evidence>
<evidence type="ECO:0000256" key="4">
    <source>
        <dbReference type="ARBA" id="ARBA00022692"/>
    </source>
</evidence>
<keyword evidence="4 7" id="KW-0812">Transmembrane</keyword>
<dbReference type="RefSeq" id="WP_147924116.1">
    <property type="nucleotide sequence ID" value="NZ_VRTY01000154.1"/>
</dbReference>
<dbReference type="NCBIfam" id="TIGR04056">
    <property type="entry name" value="OMP_RagA_SusC"/>
    <property type="match status" value="1"/>
</dbReference>
<dbReference type="NCBIfam" id="TIGR04057">
    <property type="entry name" value="SusC_RagA_signa"/>
    <property type="match status" value="1"/>
</dbReference>
<comment type="caution">
    <text evidence="10">The sequence shown here is derived from an EMBL/GenBank/DDBJ whole genome shotgun (WGS) entry which is preliminary data.</text>
</comment>
<accession>A0A5C8INF5</accession>
<dbReference type="Pfam" id="PF07715">
    <property type="entry name" value="Plug"/>
    <property type="match status" value="1"/>
</dbReference>
<dbReference type="Proteomes" id="UP000321926">
    <property type="component" value="Unassembled WGS sequence"/>
</dbReference>
<dbReference type="InterPro" id="IPR039426">
    <property type="entry name" value="TonB-dep_rcpt-like"/>
</dbReference>
<comment type="similarity">
    <text evidence="7">Belongs to the TonB-dependent receptor family.</text>
</comment>
<dbReference type="SUPFAM" id="SSF49464">
    <property type="entry name" value="Carboxypeptidase regulatory domain-like"/>
    <property type="match status" value="1"/>
</dbReference>
<keyword evidence="10" id="KW-0675">Receptor</keyword>
<dbReference type="Gene3D" id="2.60.40.1120">
    <property type="entry name" value="Carboxypeptidase-like, regulatory domain"/>
    <property type="match status" value="1"/>
</dbReference>
<dbReference type="FunFam" id="2.170.130.10:FF:000008">
    <property type="entry name" value="SusC/RagA family TonB-linked outer membrane protein"/>
    <property type="match status" value="1"/>
</dbReference>
<sequence length="1123" mass="124917">MKKNLHYGRYVFWAMTSLGLSTNVVKAEGKQPVNVPVTELSVVNGHLSDLAIKKRKAVDVTVTGRVVDNAGEGLPGVSVVVKGTTVGVSTDIDGRFSLTVPDGNATLVFSYIGFTTQEVALNNRAILNITMASDTKALQEVVVVGYGTQKKSDLTGAITSVSAATIEERPVQNVLQAIQGRAPGVNVSTNVRPGETPNVTIRGTRSLTASNSPLYVVDGIPIVAALGVTSFSINDIHPNDIASVEVLKDASATAIYGSRGANGVIIITTKKGTAGKVTVNYNHTTSLDSYKSLTDWMDGGQYVDRWRESLIYGRNYQPTTNSNLNQAPTIWYPDPFLDQEKMNLGVDQRSRDNVWAAYEWEEYGKTPRLRPTTPEEQELGWPAQVPVYNSQNIPTFDWMDAATRTGVTQNHQLSLSSGTETSKVYLSLGYYDQKGVQRDQDFKRFNVNLNGDISPKKWLTLGTSVMGSFSLQNYGVNPPNNSNTGPKDLFSRATTQFPFAFPRNENGDYIMNTGPNINIWNPLIDIDQAITERRSSAIMANMYTELKFTPWLKYRLNFGAQMRNFRNGAWTGPGATSHLNNRPNTAGYTREEHFSWVAENLLFFDKSFGDNHTIGVTLLQSQQASRRENIGNSVSGTIIPLSMWYDLSSNTVGRPDGYGTGFTENTLMSWMGRVNYTFMNRYLLTASGRFDGSSVLAPGNKWDFFPSFALAWKMQEEKFMEDLTWITELKPRIGFGVTGNSSVEPYTSSGPLSRNNYAFGSVAGIGYLPQLVRNPNLSWEKTAQSNVGLDFGLLNNRITGSVELYDSRTSDLIMRRTLPGVTGYVEKFENIGKTRNKGIELTLSTINVETKDFTWSTDFNFSSNREEIVELINGKEDMLAQRWFIGQPLSVYFHYDNAGIWQNTPEDLAEMAKFNANGHRFYPGAIKVIDQNGDYRINAEDYIIRGSDRPKYVGGFTTNFRYKNWTLLSFVYARLGQEYFGGYPNSYGGVNPNGRVENDVWTFNNPGGRWPQPYLGTAQYDNFTPAMQFHSGSFVTVRNISLSYDFPQQFLSRFFLNNLQLNVQVLNPFIFGGEIVRMGLNPDDDTNWGSQSQANSNSTSPLGGTNNNTILQQSVVFGVRVGF</sequence>
<evidence type="ECO:0000256" key="3">
    <source>
        <dbReference type="ARBA" id="ARBA00022452"/>
    </source>
</evidence>
<evidence type="ECO:0000256" key="2">
    <source>
        <dbReference type="ARBA" id="ARBA00022448"/>
    </source>
</evidence>
<evidence type="ECO:0000259" key="9">
    <source>
        <dbReference type="Pfam" id="PF07715"/>
    </source>
</evidence>
<keyword evidence="6 7" id="KW-0998">Cell outer membrane</keyword>
<dbReference type="Pfam" id="PF13715">
    <property type="entry name" value="CarbopepD_reg_2"/>
    <property type="match status" value="1"/>
</dbReference>
<name>A0A5C8INF5_9BACT</name>
<proteinExistence type="inferred from homology"/>
<dbReference type="OrthoDB" id="9768177at2"/>
<feature type="compositionally biased region" description="Polar residues" evidence="8">
    <location>
        <begin position="1087"/>
        <end position="1106"/>
    </location>
</feature>
<keyword evidence="11" id="KW-1185">Reference proteome</keyword>
<dbReference type="AlphaFoldDB" id="A0A5C8INF5"/>
<comment type="subcellular location">
    <subcellularLocation>
        <location evidence="1 7">Cell outer membrane</location>
        <topology evidence="1 7">Multi-pass membrane protein</topology>
    </subcellularLocation>
</comment>
<keyword evidence="2 7" id="KW-0813">Transport</keyword>
<dbReference type="SUPFAM" id="SSF56935">
    <property type="entry name" value="Porins"/>
    <property type="match status" value="1"/>
</dbReference>
<dbReference type="Gene3D" id="2.40.170.20">
    <property type="entry name" value="TonB-dependent receptor, beta-barrel domain"/>
    <property type="match status" value="1"/>
</dbReference>
<evidence type="ECO:0000256" key="6">
    <source>
        <dbReference type="ARBA" id="ARBA00023237"/>
    </source>
</evidence>